<dbReference type="AlphaFoldDB" id="A0A1F6C6W5"/>
<evidence type="ECO:0000313" key="2">
    <source>
        <dbReference type="Proteomes" id="UP000178606"/>
    </source>
</evidence>
<organism evidence="1 2">
    <name type="scientific">Handelsmanbacteria sp. (strain RIFCSPLOWO2_12_FULL_64_10)</name>
    <dbReference type="NCBI Taxonomy" id="1817868"/>
    <lineage>
        <taxon>Bacteria</taxon>
        <taxon>Candidatus Handelsmaniibacteriota</taxon>
    </lineage>
</organism>
<dbReference type="SUPFAM" id="SSF52833">
    <property type="entry name" value="Thioredoxin-like"/>
    <property type="match status" value="1"/>
</dbReference>
<dbReference type="Proteomes" id="UP000178606">
    <property type="component" value="Unassembled WGS sequence"/>
</dbReference>
<evidence type="ECO:0000313" key="1">
    <source>
        <dbReference type="EMBL" id="OGG44677.1"/>
    </source>
</evidence>
<dbReference type="Gene3D" id="3.40.30.10">
    <property type="entry name" value="Glutaredoxin"/>
    <property type="match status" value="1"/>
</dbReference>
<protein>
    <submittedName>
        <fullName evidence="1">Uncharacterized protein</fullName>
    </submittedName>
</protein>
<dbReference type="EMBL" id="MFKF01000398">
    <property type="protein sequence ID" value="OGG44677.1"/>
    <property type="molecule type" value="Genomic_DNA"/>
</dbReference>
<accession>A0A1F6C6W5</accession>
<sequence>MTRSETERFLAGEGSDPHFYVNVVANLLPHEEMLDLAERLVKKGIEVNEGVAADSGHQQRLESGRLYSQYAWILWKKGRFREAFEAIQKAMEYRAKSARPDPEDYLRLGAIEYENGQKDQGWGHVARSLLMDTHVEDRDPAYWGAIHKVCRERWGTKRDPMAFVAEYRLQHAEAVSDLSLSGLNGRRIGPEQYQGRVLFLNFFNPRCGSCRQEISSLGSVYRAFSFRDAVVFLFILNRPDLRREALDLLKENEIQRPTVAVVERGSAYDLISAEPSIWIASPAGKVVSKYSGYQQGDERAYHQEILQLIQCG</sequence>
<comment type="caution">
    <text evidence="1">The sequence shown here is derived from an EMBL/GenBank/DDBJ whole genome shotgun (WGS) entry which is preliminary data.</text>
</comment>
<name>A0A1F6C6W5_HANXR</name>
<proteinExistence type="predicted"/>
<dbReference type="InterPro" id="IPR011990">
    <property type="entry name" value="TPR-like_helical_dom_sf"/>
</dbReference>
<dbReference type="SUPFAM" id="SSF48452">
    <property type="entry name" value="TPR-like"/>
    <property type="match status" value="1"/>
</dbReference>
<gene>
    <name evidence="1" type="ORF">A3F84_11565</name>
</gene>
<reference evidence="1 2" key="1">
    <citation type="journal article" date="2016" name="Nat. Commun.">
        <title>Thousands of microbial genomes shed light on interconnected biogeochemical processes in an aquifer system.</title>
        <authorList>
            <person name="Anantharaman K."/>
            <person name="Brown C.T."/>
            <person name="Hug L.A."/>
            <person name="Sharon I."/>
            <person name="Castelle C.J."/>
            <person name="Probst A.J."/>
            <person name="Thomas B.C."/>
            <person name="Singh A."/>
            <person name="Wilkins M.J."/>
            <person name="Karaoz U."/>
            <person name="Brodie E.L."/>
            <person name="Williams K.H."/>
            <person name="Hubbard S.S."/>
            <person name="Banfield J.F."/>
        </authorList>
    </citation>
    <scope>NUCLEOTIDE SEQUENCE [LARGE SCALE GENOMIC DNA]</scope>
    <source>
        <strain evidence="2">RIFCSPLOWO2_12_FULL_64_10</strain>
    </source>
</reference>
<dbReference type="InterPro" id="IPR036249">
    <property type="entry name" value="Thioredoxin-like_sf"/>
</dbReference>
<dbReference type="Gene3D" id="1.25.40.10">
    <property type="entry name" value="Tetratricopeptide repeat domain"/>
    <property type="match status" value="1"/>
</dbReference>
<dbReference type="CDD" id="cd02966">
    <property type="entry name" value="TlpA_like_family"/>
    <property type="match status" value="1"/>
</dbReference>